<accession>A0A5E5A633</accession>
<name>A0A5E5A633_9BURK</name>
<organism evidence="1 2">
    <name type="scientific">Pandoraea captiosa</name>
    <dbReference type="NCBI Taxonomy" id="2508302"/>
    <lineage>
        <taxon>Bacteria</taxon>
        <taxon>Pseudomonadati</taxon>
        <taxon>Pseudomonadota</taxon>
        <taxon>Betaproteobacteria</taxon>
        <taxon>Burkholderiales</taxon>
        <taxon>Burkholderiaceae</taxon>
        <taxon>Pandoraea</taxon>
    </lineage>
</organism>
<gene>
    <name evidence="1" type="ORF">PCA31118_02635</name>
</gene>
<dbReference type="Proteomes" id="UP000414136">
    <property type="component" value="Unassembled WGS sequence"/>
</dbReference>
<evidence type="ECO:0000313" key="2">
    <source>
        <dbReference type="Proteomes" id="UP000414136"/>
    </source>
</evidence>
<proteinExistence type="predicted"/>
<reference evidence="1 2" key="1">
    <citation type="submission" date="2019-08" db="EMBL/GenBank/DDBJ databases">
        <authorList>
            <person name="Peeters C."/>
        </authorList>
    </citation>
    <scope>NUCLEOTIDE SEQUENCE [LARGE SCALE GENOMIC DNA]</scope>
    <source>
        <strain evidence="1 2">LMG 31118</strain>
    </source>
</reference>
<keyword evidence="2" id="KW-1185">Reference proteome</keyword>
<sequence length="51" mass="5731">MEQGIKQTQRDYSLAFKLSVVEQVEKGRVDVQRSPTTLWNSGPLYSAGMVT</sequence>
<dbReference type="EMBL" id="CABPSQ010000003">
    <property type="protein sequence ID" value="VVE67560.1"/>
    <property type="molecule type" value="Genomic_DNA"/>
</dbReference>
<evidence type="ECO:0008006" key="3">
    <source>
        <dbReference type="Google" id="ProtNLM"/>
    </source>
</evidence>
<dbReference type="AlphaFoldDB" id="A0A5E5A633"/>
<protein>
    <recommendedName>
        <fullName evidence="3">Transposase</fullName>
    </recommendedName>
</protein>
<evidence type="ECO:0000313" key="1">
    <source>
        <dbReference type="EMBL" id="VVE67560.1"/>
    </source>
</evidence>